<sequence length="128" mass="13595">MADVIAVIILVVLIGGAAVYLIRAKRNGVKCVGCPAGGNCSNQRKRKRKKLSGPIIAKKTMVISGMHCGHCVQSVTDSLNQIDGVSAKVDLAKGWAEVSLDRKVEDDVLTAAVEKEGFSVDSVQNQVF</sequence>
<dbReference type="KEGG" id="csci:HDCHBGLK_00862"/>
<accession>B0NC90</accession>
<keyword evidence="2" id="KW-1185">Reference proteome</keyword>
<evidence type="ECO:0000313" key="1">
    <source>
        <dbReference type="EMBL" id="QBF73488.1"/>
    </source>
</evidence>
<dbReference type="Pfam" id="PF00403">
    <property type="entry name" value="HMA"/>
    <property type="match status" value="1"/>
</dbReference>
<gene>
    <name evidence="1" type="primary">copZ</name>
    <name evidence="1" type="ORF">HDCHBGLK_00862</name>
</gene>
<dbReference type="PROSITE" id="PS50846">
    <property type="entry name" value="HMA_2"/>
    <property type="match status" value="1"/>
</dbReference>
<dbReference type="Proteomes" id="UP000289664">
    <property type="component" value="Chromosome"/>
</dbReference>
<dbReference type="AlphaFoldDB" id="B0NC90"/>
<dbReference type="PROSITE" id="PS01047">
    <property type="entry name" value="HMA_1"/>
    <property type="match status" value="1"/>
</dbReference>
<dbReference type="GO" id="GO:0046872">
    <property type="term" value="F:metal ion binding"/>
    <property type="evidence" value="ECO:0007669"/>
    <property type="project" value="InterPro"/>
</dbReference>
<proteinExistence type="predicted"/>
<dbReference type="eggNOG" id="COG2608">
    <property type="taxonomic scope" value="Bacteria"/>
</dbReference>
<dbReference type="InterPro" id="IPR036163">
    <property type="entry name" value="HMA_dom_sf"/>
</dbReference>
<organism evidence="1 2">
    <name type="scientific">Clostridium scindens (strain ATCC 35704 / DSM 5676 / VPI 13733 / 19)</name>
    <dbReference type="NCBI Taxonomy" id="411468"/>
    <lineage>
        <taxon>Bacteria</taxon>
        <taxon>Bacillati</taxon>
        <taxon>Bacillota</taxon>
        <taxon>Clostridia</taxon>
        <taxon>Lachnospirales</taxon>
        <taxon>Lachnospiraceae</taxon>
    </lineage>
</organism>
<name>B0NC90_CLOS5</name>
<dbReference type="Gene3D" id="3.30.70.100">
    <property type="match status" value="1"/>
</dbReference>
<dbReference type="RefSeq" id="WP_004606472.1">
    <property type="nucleotide sequence ID" value="NZ_CP036170.1"/>
</dbReference>
<dbReference type="InterPro" id="IPR017969">
    <property type="entry name" value="Heavy-metal-associated_CS"/>
</dbReference>
<dbReference type="EMBL" id="CP036170">
    <property type="protein sequence ID" value="QBF73488.1"/>
    <property type="molecule type" value="Genomic_DNA"/>
</dbReference>
<evidence type="ECO:0000313" key="2">
    <source>
        <dbReference type="Proteomes" id="UP000289664"/>
    </source>
</evidence>
<dbReference type="GeneID" id="62695085"/>
<dbReference type="OrthoDB" id="9813965at2"/>
<reference evidence="1 2" key="1">
    <citation type="journal article" date="2019" name="Appl. Environ. Microbiol.">
        <title>Clostridium scindens ATCC 35704: integration of nutritional requirements, the complete genome sequence, and global transcriptional responses to bile acids.</title>
        <authorList>
            <person name="Devendran S."/>
            <person name="Shrestha R."/>
            <person name="Alves J.M.P."/>
            <person name="Wolf P.G."/>
            <person name="Ly L."/>
            <person name="Hernandez A.G."/>
            <person name="Mendez-Garcia C."/>
            <person name="Inboden A."/>
            <person name="Wiley J."/>
            <person name="Paul O."/>
            <person name="Allen A."/>
            <person name="Springer E."/>
            <person name="Wright C.L."/>
            <person name="Fields C.J."/>
            <person name="Daniel S.L."/>
            <person name="Ridlon J.M."/>
        </authorList>
    </citation>
    <scope>NUCLEOTIDE SEQUENCE [LARGE SCALE GENOMIC DNA]</scope>
    <source>
        <strain evidence="1 2">ATCC 35704</strain>
    </source>
</reference>
<dbReference type="SUPFAM" id="SSF55008">
    <property type="entry name" value="HMA, heavy metal-associated domain"/>
    <property type="match status" value="1"/>
</dbReference>
<dbReference type="HOGENOM" id="CLU_138400_0_0_9"/>
<dbReference type="CDD" id="cd00371">
    <property type="entry name" value="HMA"/>
    <property type="match status" value="1"/>
</dbReference>
<protein>
    <submittedName>
        <fullName evidence="1">Copper chaperone CopZ</fullName>
    </submittedName>
</protein>
<dbReference type="InterPro" id="IPR006121">
    <property type="entry name" value="HMA_dom"/>
</dbReference>
<dbReference type="STRING" id="411468.CLOSCI_00923"/>